<feature type="compositionally biased region" description="Polar residues" evidence="1">
    <location>
        <begin position="206"/>
        <end position="222"/>
    </location>
</feature>
<organism evidence="3 4">
    <name type="scientific">Wickerhamomyces pijperi</name>
    <name type="common">Yeast</name>
    <name type="synonym">Pichia pijperi</name>
    <dbReference type="NCBI Taxonomy" id="599730"/>
    <lineage>
        <taxon>Eukaryota</taxon>
        <taxon>Fungi</taxon>
        <taxon>Dikarya</taxon>
        <taxon>Ascomycota</taxon>
        <taxon>Saccharomycotina</taxon>
        <taxon>Saccharomycetes</taxon>
        <taxon>Phaffomycetales</taxon>
        <taxon>Wickerhamomycetaceae</taxon>
        <taxon>Wickerhamomyces</taxon>
    </lineage>
</organism>
<protein>
    <submittedName>
        <fullName evidence="3">Uncharacterized protein</fullName>
    </submittedName>
</protein>
<evidence type="ECO:0000313" key="3">
    <source>
        <dbReference type="EMBL" id="KAH3684163.1"/>
    </source>
</evidence>
<name>A0A9P8Q4N4_WICPI</name>
<gene>
    <name evidence="3" type="ORF">WICPIJ_004893</name>
</gene>
<reference evidence="3" key="2">
    <citation type="submission" date="2021-01" db="EMBL/GenBank/DDBJ databases">
        <authorList>
            <person name="Schikora-Tamarit M.A."/>
        </authorList>
    </citation>
    <scope>NUCLEOTIDE SEQUENCE</scope>
    <source>
        <strain evidence="3">CBS2887</strain>
    </source>
</reference>
<sequence length="408" mass="45503">MSLNIQPPTDSFQFLIYKITDNRYVSLIRSSILKIISGLLGGVIFSISLVIISTFKVKNFIDSSFDAANKIVSTVLSFNLIGLLALLDVFTHVKQSVEYSKIERIEYSRLDELFWKKGATLKLGDNYQTLVVVPPKLSAYIQESSTNSLENAGGFEIIHDNTLENEPDINDIKSNISAAFAPSPRLKSFFTRNDEKKHWWRRESKQSPQPASKSDIVRSQDSPMFDRKHYTGPDIEEDCRDEFGIPYYDLNRPDADVGHQIDVFSLLSNKTGRPATAKGLKSSPGSANSVSDIEGGSVKERAKILEKKIDFTNREFLLKCGVTKDKDLNNKSLSFSPDKSNKLKSKANKLKMLLQLNSNPEFANNISENVLKGALNASSKTKGLPTSPNVTGINLLTFSNSNKENVFD</sequence>
<evidence type="ECO:0000256" key="1">
    <source>
        <dbReference type="SAM" id="MobiDB-lite"/>
    </source>
</evidence>
<keyword evidence="2" id="KW-0812">Transmembrane</keyword>
<keyword evidence="2" id="KW-1133">Transmembrane helix</keyword>
<proteinExistence type="predicted"/>
<feature type="region of interest" description="Disordered" evidence="1">
    <location>
        <begin position="274"/>
        <end position="293"/>
    </location>
</feature>
<reference evidence="3" key="1">
    <citation type="journal article" date="2021" name="Open Biol.">
        <title>Shared evolutionary footprints suggest mitochondrial oxidative damage underlies multiple complex I losses in fungi.</title>
        <authorList>
            <person name="Schikora-Tamarit M.A."/>
            <person name="Marcet-Houben M."/>
            <person name="Nosek J."/>
            <person name="Gabaldon T."/>
        </authorList>
    </citation>
    <scope>NUCLEOTIDE SEQUENCE</scope>
    <source>
        <strain evidence="3">CBS2887</strain>
    </source>
</reference>
<comment type="caution">
    <text evidence="3">The sequence shown here is derived from an EMBL/GenBank/DDBJ whole genome shotgun (WGS) entry which is preliminary data.</text>
</comment>
<evidence type="ECO:0000313" key="4">
    <source>
        <dbReference type="Proteomes" id="UP000774326"/>
    </source>
</evidence>
<accession>A0A9P8Q4N4</accession>
<dbReference type="Proteomes" id="UP000774326">
    <property type="component" value="Unassembled WGS sequence"/>
</dbReference>
<evidence type="ECO:0000256" key="2">
    <source>
        <dbReference type="SAM" id="Phobius"/>
    </source>
</evidence>
<feature type="transmembrane region" description="Helical" evidence="2">
    <location>
        <begin position="32"/>
        <end position="55"/>
    </location>
</feature>
<keyword evidence="2" id="KW-0472">Membrane</keyword>
<keyword evidence="4" id="KW-1185">Reference proteome</keyword>
<dbReference type="AlphaFoldDB" id="A0A9P8Q4N4"/>
<dbReference type="EMBL" id="JAEUBG010002687">
    <property type="protein sequence ID" value="KAH3684163.1"/>
    <property type="molecule type" value="Genomic_DNA"/>
</dbReference>
<feature type="region of interest" description="Disordered" evidence="1">
    <location>
        <begin position="198"/>
        <end position="233"/>
    </location>
</feature>